<name>A0A178ZNX8_9EURO</name>
<dbReference type="EMBL" id="LVYI01000003">
    <property type="protein sequence ID" value="OAP61086.1"/>
    <property type="molecule type" value="Genomic_DNA"/>
</dbReference>
<comment type="caution">
    <text evidence="3">The sequence shown here is derived from an EMBL/GenBank/DDBJ whole genome shotgun (WGS) entry which is preliminary data.</text>
</comment>
<sequence>MRPLESCLSANAFLHVPSSSSSLSSVRKLRRTLVFFVPGNPGLIGYYHPFLALVARGLRGGVERGRGRERGHADEHGPGEGAVNEEDEYDGSGERCAQAVVAGFSLGGFEVDEEETAPQRGQKNSQVREATENEKDKRDEDDDNDNNGIPAAGPRRSTTEDRELLYPPTFPCPSHRAQQQQQQEKDKKKANSEEANGTAAEEQQQQHTIYTLREQIELSYARVEYLVQRLSAANITISSEPPEPVVVHVVLVGHSVGAYIALELVRLWHERHHHHHHHHQLAAPSSHTAADSAGRDGDSSETRTPSSSSRPSPSPSWSVSTCILLTPTIQDIHLSPSGRLATPALSYLSFLPGLAHMLLHTVLLRVLPPAWFSALVARLTGMHPGSHGFEATMAFLKSRRGVKQALFMARAEMQEIRSDAWGREVWGASHGDGTTGVEGERGTSTRSSSPRLFFWFAKKDHWIADVTKEAIFRSKAGDIGVLRDSLARPRPNLESEETKEVVTVEDQTSGRATTTTRAAKIHILETEAMVHAWCLNQSEFVARRVSRWLRDVLDEDNSLQDTTVCAL</sequence>
<dbReference type="OrthoDB" id="448051at2759"/>
<organism evidence="3 4">
    <name type="scientific">Fonsecaea erecta</name>
    <dbReference type="NCBI Taxonomy" id="1367422"/>
    <lineage>
        <taxon>Eukaryota</taxon>
        <taxon>Fungi</taxon>
        <taxon>Dikarya</taxon>
        <taxon>Ascomycota</taxon>
        <taxon>Pezizomycotina</taxon>
        <taxon>Eurotiomycetes</taxon>
        <taxon>Chaetothyriomycetidae</taxon>
        <taxon>Chaetothyriales</taxon>
        <taxon>Herpotrichiellaceae</taxon>
        <taxon>Fonsecaea</taxon>
    </lineage>
</organism>
<dbReference type="Pfam" id="PF10230">
    <property type="entry name" value="LIDHydrolase"/>
    <property type="match status" value="2"/>
</dbReference>
<feature type="compositionally biased region" description="Basic and acidic residues" evidence="2">
    <location>
        <begin position="129"/>
        <end position="138"/>
    </location>
</feature>
<proteinExistence type="predicted"/>
<evidence type="ECO:0000313" key="4">
    <source>
        <dbReference type="Proteomes" id="UP000078343"/>
    </source>
</evidence>
<protein>
    <submittedName>
        <fullName evidence="3">Uncharacterized protein</fullName>
    </submittedName>
</protein>
<dbReference type="RefSeq" id="XP_018694453.1">
    <property type="nucleotide sequence ID" value="XM_018834803.1"/>
</dbReference>
<evidence type="ECO:0000313" key="3">
    <source>
        <dbReference type="EMBL" id="OAP61086.1"/>
    </source>
</evidence>
<dbReference type="InterPro" id="IPR019363">
    <property type="entry name" value="LDAH"/>
</dbReference>
<gene>
    <name evidence="3" type="ORF">AYL99_03287</name>
</gene>
<feature type="region of interest" description="Disordered" evidence="2">
    <location>
        <begin position="275"/>
        <end position="317"/>
    </location>
</feature>
<keyword evidence="4" id="KW-1185">Reference proteome</keyword>
<dbReference type="GO" id="GO:0016298">
    <property type="term" value="F:lipase activity"/>
    <property type="evidence" value="ECO:0007669"/>
    <property type="project" value="InterPro"/>
</dbReference>
<evidence type="ECO:0000256" key="2">
    <source>
        <dbReference type="SAM" id="MobiDB-lite"/>
    </source>
</evidence>
<feature type="compositionally biased region" description="Basic and acidic residues" evidence="2">
    <location>
        <begin position="65"/>
        <end position="78"/>
    </location>
</feature>
<dbReference type="GeneID" id="30007457"/>
<dbReference type="PANTHER" id="PTHR13390:SF0">
    <property type="entry name" value="LIPID DROPLET-ASSOCIATED HYDROLASE"/>
    <property type="match status" value="1"/>
</dbReference>
<dbReference type="Proteomes" id="UP000078343">
    <property type="component" value="Unassembled WGS sequence"/>
</dbReference>
<feature type="region of interest" description="Disordered" evidence="2">
    <location>
        <begin position="65"/>
        <end position="93"/>
    </location>
</feature>
<accession>A0A178ZNX8</accession>
<feature type="compositionally biased region" description="Basic and acidic residues" evidence="2">
    <location>
        <begin position="183"/>
        <end position="192"/>
    </location>
</feature>
<dbReference type="GO" id="GO:0005811">
    <property type="term" value="C:lipid droplet"/>
    <property type="evidence" value="ECO:0007669"/>
    <property type="project" value="InterPro"/>
</dbReference>
<reference evidence="3 4" key="1">
    <citation type="submission" date="2016-04" db="EMBL/GenBank/DDBJ databases">
        <title>Draft genome of Fonsecaea erecta CBS 125763.</title>
        <authorList>
            <person name="Weiss V.A."/>
            <person name="Vicente V.A."/>
            <person name="Raittz R.T."/>
            <person name="Moreno L.F."/>
            <person name="De Souza E.M."/>
            <person name="Pedrosa F.O."/>
            <person name="Steffens M.B."/>
            <person name="Faoro H."/>
            <person name="Tadra-Sfeir M.Z."/>
            <person name="Najafzadeh M.J."/>
            <person name="Felipe M.S."/>
            <person name="Teixeira M."/>
            <person name="Sun J."/>
            <person name="Xi L."/>
            <person name="Gomes R."/>
            <person name="De Azevedo C.M."/>
            <person name="Salgado C.G."/>
            <person name="Da Silva M.B."/>
            <person name="Nascimento M.F."/>
            <person name="Queiroz-Telles F."/>
            <person name="Attili D.S."/>
            <person name="Gorbushina A."/>
        </authorList>
    </citation>
    <scope>NUCLEOTIDE SEQUENCE [LARGE SCALE GENOMIC DNA]</scope>
    <source>
        <strain evidence="3 4">CBS 125763</strain>
    </source>
</reference>
<keyword evidence="1" id="KW-0378">Hydrolase</keyword>
<dbReference type="STRING" id="1367422.A0A178ZNX8"/>
<dbReference type="GO" id="GO:0019915">
    <property type="term" value="P:lipid storage"/>
    <property type="evidence" value="ECO:0007669"/>
    <property type="project" value="InterPro"/>
</dbReference>
<evidence type="ECO:0000256" key="1">
    <source>
        <dbReference type="ARBA" id="ARBA00022801"/>
    </source>
</evidence>
<dbReference type="AlphaFoldDB" id="A0A178ZNX8"/>
<feature type="compositionally biased region" description="Polar residues" evidence="2">
    <location>
        <begin position="119"/>
        <end position="128"/>
    </location>
</feature>
<dbReference type="PANTHER" id="PTHR13390">
    <property type="entry name" value="LIPASE"/>
    <property type="match status" value="1"/>
</dbReference>
<feature type="compositionally biased region" description="Low complexity" evidence="2">
    <location>
        <begin position="302"/>
        <end position="317"/>
    </location>
</feature>
<feature type="region of interest" description="Disordered" evidence="2">
    <location>
        <begin position="113"/>
        <end position="206"/>
    </location>
</feature>